<sequence>MSEVETIEITEEKIKGWEKYTLGEVAEYLNGRAFKPEEWENKGLPIIRIQNLNDPEASYNYSTKDFKDRYLVQSGDLLFAWSASLDAYIWKGGNAWLNQHIFKVVPRDFIDNRFLFHYLKRIIRDLYAKSHGSGMVHVTKKKFENTEILVPPLKLQHRIVEKIEELFSDLDNGIQNLKKVKQQLETYKQSVLKAAFEGKFTKQWREQQEDLPTPEELKRHIEKEQEEYRQKQLKEWEQEVDEWEEQGEPGKKPRKPMKGRTFDPLDEELDSLPKLPNNWEWIRISDTVSRVEYGTSQKSEDSGDMPVLRMGNMQDGKFVWDDLVYSNDPEEIEKYLLQPGDVLFNRTNSPELVGKTALYKGKKKAIFAGYLIRLNQINTIIDARYLTYYLNSYEAQNYGNKVKTDGVNQSNINGTKLSGYPLPFTCLQEQKKVADMIDSRLSIVDQTEKTIEQELQKAKALRQSILKKAFEGKLIS</sequence>
<protein>
    <submittedName>
        <fullName evidence="7">Type I restriction enzyme, S subunit</fullName>
    </submittedName>
</protein>
<keyword evidence="8" id="KW-1185">Reference proteome</keyword>
<evidence type="ECO:0000256" key="4">
    <source>
        <dbReference type="SAM" id="Coils"/>
    </source>
</evidence>
<feature type="domain" description="Type I restriction modification DNA specificity" evidence="6">
    <location>
        <begin position="15"/>
        <end position="176"/>
    </location>
</feature>
<keyword evidence="3" id="KW-0238">DNA-binding</keyword>
<dbReference type="SUPFAM" id="SSF116734">
    <property type="entry name" value="DNA methylase specificity domain"/>
    <property type="match status" value="2"/>
</dbReference>
<evidence type="ECO:0000256" key="1">
    <source>
        <dbReference type="ARBA" id="ARBA00010923"/>
    </source>
</evidence>
<evidence type="ECO:0000313" key="7">
    <source>
        <dbReference type="EMBL" id="SMO72503.1"/>
    </source>
</evidence>
<dbReference type="Pfam" id="PF01420">
    <property type="entry name" value="Methylase_S"/>
    <property type="match status" value="2"/>
</dbReference>
<keyword evidence="4" id="KW-0175">Coiled coil</keyword>
<accession>A0A521DL99</accession>
<dbReference type="InterPro" id="IPR044946">
    <property type="entry name" value="Restrct_endonuc_typeI_TRD_sf"/>
</dbReference>
<reference evidence="7 8" key="1">
    <citation type="submission" date="2017-05" db="EMBL/GenBank/DDBJ databases">
        <authorList>
            <person name="Varghese N."/>
            <person name="Submissions S."/>
        </authorList>
    </citation>
    <scope>NUCLEOTIDE SEQUENCE [LARGE SCALE GENOMIC DNA]</scope>
    <source>
        <strain evidence="7 8">DSM 21194</strain>
    </source>
</reference>
<evidence type="ECO:0000256" key="2">
    <source>
        <dbReference type="ARBA" id="ARBA00022747"/>
    </source>
</evidence>
<proteinExistence type="inferred from homology"/>
<gene>
    <name evidence="7" type="ORF">SAMN06265218_11115</name>
</gene>
<dbReference type="CDD" id="cd17254">
    <property type="entry name" value="RMtype1_S_FclI-TRD1-CR1_like"/>
    <property type="match status" value="1"/>
</dbReference>
<dbReference type="Proteomes" id="UP000317593">
    <property type="component" value="Unassembled WGS sequence"/>
</dbReference>
<evidence type="ECO:0000313" key="8">
    <source>
        <dbReference type="Proteomes" id="UP000317593"/>
    </source>
</evidence>
<dbReference type="EMBL" id="FXTH01000011">
    <property type="protein sequence ID" value="SMO72503.1"/>
    <property type="molecule type" value="Genomic_DNA"/>
</dbReference>
<dbReference type="PANTHER" id="PTHR43140:SF1">
    <property type="entry name" value="TYPE I RESTRICTION ENZYME ECOKI SPECIFICITY SUBUNIT"/>
    <property type="match status" value="1"/>
</dbReference>
<comment type="similarity">
    <text evidence="1">Belongs to the type-I restriction system S methylase family.</text>
</comment>
<dbReference type="RefSeq" id="WP_142714933.1">
    <property type="nucleotide sequence ID" value="NZ_FXTH01000011.1"/>
</dbReference>
<feature type="domain" description="Type I restriction modification DNA specificity" evidence="6">
    <location>
        <begin position="277"/>
        <end position="456"/>
    </location>
</feature>
<dbReference type="OrthoDB" id="597880at2"/>
<dbReference type="AlphaFoldDB" id="A0A521DL99"/>
<name>A0A521DL99_9BACT</name>
<dbReference type="CDD" id="cd17524">
    <property type="entry name" value="RMtype1_S_EcoUTORF5051P-TRD2-CR2_like"/>
    <property type="match status" value="1"/>
</dbReference>
<dbReference type="InterPro" id="IPR000055">
    <property type="entry name" value="Restrct_endonuc_typeI_TRD"/>
</dbReference>
<feature type="region of interest" description="Disordered" evidence="5">
    <location>
        <begin position="239"/>
        <end position="262"/>
    </location>
</feature>
<evidence type="ECO:0000256" key="5">
    <source>
        <dbReference type="SAM" id="MobiDB-lite"/>
    </source>
</evidence>
<feature type="coiled-coil region" evidence="4">
    <location>
        <begin position="163"/>
        <end position="190"/>
    </location>
</feature>
<organism evidence="7 8">
    <name type="scientific">Fodinibius sediminis</name>
    <dbReference type="NCBI Taxonomy" id="1214077"/>
    <lineage>
        <taxon>Bacteria</taxon>
        <taxon>Pseudomonadati</taxon>
        <taxon>Balneolota</taxon>
        <taxon>Balneolia</taxon>
        <taxon>Balneolales</taxon>
        <taxon>Balneolaceae</taxon>
        <taxon>Fodinibius</taxon>
    </lineage>
</organism>
<dbReference type="InterPro" id="IPR051212">
    <property type="entry name" value="Type-I_RE_S_subunit"/>
</dbReference>
<evidence type="ECO:0000256" key="3">
    <source>
        <dbReference type="ARBA" id="ARBA00023125"/>
    </source>
</evidence>
<dbReference type="GO" id="GO:0009307">
    <property type="term" value="P:DNA restriction-modification system"/>
    <property type="evidence" value="ECO:0007669"/>
    <property type="project" value="UniProtKB-KW"/>
</dbReference>
<keyword evidence="2" id="KW-0680">Restriction system</keyword>
<dbReference type="GO" id="GO:0003677">
    <property type="term" value="F:DNA binding"/>
    <property type="evidence" value="ECO:0007669"/>
    <property type="project" value="UniProtKB-KW"/>
</dbReference>
<evidence type="ECO:0000259" key="6">
    <source>
        <dbReference type="Pfam" id="PF01420"/>
    </source>
</evidence>
<dbReference type="Gene3D" id="3.90.220.20">
    <property type="entry name" value="DNA methylase specificity domains"/>
    <property type="match status" value="2"/>
</dbReference>
<dbReference type="PANTHER" id="PTHR43140">
    <property type="entry name" value="TYPE-1 RESTRICTION ENZYME ECOKI SPECIFICITY PROTEIN"/>
    <property type="match status" value="1"/>
</dbReference>